<keyword evidence="1" id="KW-0028">Amino-acid biosynthesis</keyword>
<dbReference type="Pfam" id="PF01546">
    <property type="entry name" value="Peptidase_M20"/>
    <property type="match status" value="1"/>
</dbReference>
<dbReference type="Pfam" id="PF07687">
    <property type="entry name" value="M20_dimer"/>
    <property type="match status" value="1"/>
</dbReference>
<dbReference type="InterPro" id="IPR011650">
    <property type="entry name" value="Peptidase_M20_dimer"/>
</dbReference>
<dbReference type="AlphaFoldDB" id="A0A940SXB1"/>
<dbReference type="InterPro" id="IPR002933">
    <property type="entry name" value="Peptidase_M20"/>
</dbReference>
<dbReference type="SUPFAM" id="SSF55031">
    <property type="entry name" value="Bacterial exopeptidase dimerisation domain"/>
    <property type="match status" value="1"/>
</dbReference>
<dbReference type="FunFam" id="3.30.70.360:FF:000001">
    <property type="entry name" value="N-acetyldiaminopimelate deacetylase"/>
    <property type="match status" value="1"/>
</dbReference>
<evidence type="ECO:0000313" key="7">
    <source>
        <dbReference type="EMBL" id="MBP1043919.1"/>
    </source>
</evidence>
<keyword evidence="2" id="KW-0378">Hydrolase</keyword>
<comment type="cofactor">
    <cofactor evidence="5">
        <name>Mn(2+)</name>
        <dbReference type="ChEBI" id="CHEBI:29035"/>
    </cofactor>
    <text evidence="5">The Mn(2+) ion enhances activity.</text>
</comment>
<comment type="caution">
    <text evidence="7">The sequence shown here is derived from an EMBL/GenBank/DDBJ whole genome shotgun (WGS) entry which is preliminary data.</text>
</comment>
<dbReference type="GO" id="GO:0009085">
    <property type="term" value="P:lysine biosynthetic process"/>
    <property type="evidence" value="ECO:0007669"/>
    <property type="project" value="UniProtKB-KW"/>
</dbReference>
<keyword evidence="3" id="KW-0220">Diaminopimelate biosynthesis</keyword>
<dbReference type="GO" id="GO:0046872">
    <property type="term" value="F:metal ion binding"/>
    <property type="evidence" value="ECO:0007669"/>
    <property type="project" value="UniProtKB-KW"/>
</dbReference>
<organism evidence="7 8">
    <name type="scientific">Vagococcus allomyrinae</name>
    <dbReference type="NCBI Taxonomy" id="2794353"/>
    <lineage>
        <taxon>Bacteria</taxon>
        <taxon>Bacillati</taxon>
        <taxon>Bacillota</taxon>
        <taxon>Bacilli</taxon>
        <taxon>Lactobacillales</taxon>
        <taxon>Enterococcaceae</taxon>
        <taxon>Vagococcus</taxon>
    </lineage>
</organism>
<accession>A0A940SXB1</accession>
<feature type="binding site" evidence="5">
    <location>
        <position position="143"/>
    </location>
    <ligand>
        <name>Mn(2+)</name>
        <dbReference type="ChEBI" id="CHEBI:29035"/>
        <label>2</label>
    </ligand>
</feature>
<evidence type="ECO:0000256" key="1">
    <source>
        <dbReference type="ARBA" id="ARBA00022605"/>
    </source>
</evidence>
<dbReference type="InterPro" id="IPR036264">
    <property type="entry name" value="Bact_exopeptidase_dim_dom"/>
</dbReference>
<feature type="binding site" evidence="5">
    <location>
        <position position="368"/>
    </location>
    <ligand>
        <name>Mn(2+)</name>
        <dbReference type="ChEBI" id="CHEBI:29035"/>
        <label>2</label>
    </ligand>
</feature>
<dbReference type="NCBIfam" id="TIGR01891">
    <property type="entry name" value="amidohydrolases"/>
    <property type="match status" value="1"/>
</dbReference>
<dbReference type="GO" id="GO:0019877">
    <property type="term" value="P:diaminopimelate biosynthetic process"/>
    <property type="evidence" value="ECO:0007669"/>
    <property type="project" value="UniProtKB-KW"/>
</dbReference>
<dbReference type="PANTHER" id="PTHR11014">
    <property type="entry name" value="PEPTIDASE M20 FAMILY MEMBER"/>
    <property type="match status" value="1"/>
</dbReference>
<gene>
    <name evidence="7" type="ORF">I6N95_23090</name>
</gene>
<dbReference type="Gene3D" id="3.30.70.360">
    <property type="match status" value="1"/>
</dbReference>
<keyword evidence="5" id="KW-0479">Metal-binding</keyword>
<dbReference type="PANTHER" id="PTHR11014:SF63">
    <property type="entry name" value="METALLOPEPTIDASE, PUTATIVE (AFU_ORTHOLOGUE AFUA_6G09600)-RELATED"/>
    <property type="match status" value="1"/>
</dbReference>
<evidence type="ECO:0000256" key="2">
    <source>
        <dbReference type="ARBA" id="ARBA00022801"/>
    </source>
</evidence>
<feature type="binding site" evidence="5">
    <location>
        <position position="107"/>
    </location>
    <ligand>
        <name>Mn(2+)</name>
        <dbReference type="ChEBI" id="CHEBI:29035"/>
        <label>2</label>
    </ligand>
</feature>
<evidence type="ECO:0000256" key="5">
    <source>
        <dbReference type="PIRSR" id="PIRSR005962-1"/>
    </source>
</evidence>
<feature type="binding site" evidence="5">
    <location>
        <position position="168"/>
    </location>
    <ligand>
        <name>Mn(2+)</name>
        <dbReference type="ChEBI" id="CHEBI:29035"/>
        <label>2</label>
    </ligand>
</feature>
<dbReference type="Proteomes" id="UP000674938">
    <property type="component" value="Unassembled WGS sequence"/>
</dbReference>
<feature type="domain" description="Peptidase M20 dimerisation" evidence="6">
    <location>
        <begin position="187"/>
        <end position="283"/>
    </location>
</feature>
<dbReference type="SUPFAM" id="SSF53187">
    <property type="entry name" value="Zn-dependent exopeptidases"/>
    <property type="match status" value="1"/>
</dbReference>
<proteinExistence type="predicted"/>
<dbReference type="InterPro" id="IPR017439">
    <property type="entry name" value="Amidohydrolase"/>
</dbReference>
<keyword evidence="5" id="KW-0464">Manganese</keyword>
<protein>
    <submittedName>
        <fullName evidence="7">Amidohydrolase</fullName>
    </submittedName>
</protein>
<sequence>MKELQKILSQRLKEKEPELIKLRRHMHENPELSFKEEQTAQLIADFYKGKDCQVQTNFGGGYGILVDIQGGKPGPSLAIRADFDALPIQEDTGLPFESKNPGVMHACGHDGHTAYMLILAETLIELKAQLPGRIRVLHQPAEETPPGGALGMVKAGCLDGYDHVLGAHVMTTMNVGQIAYREGPTQTGRTTFKIVLQGKGGHGSTPQDANDTIVAAAQFVTAVQTIVSRRVDPFDTVTVTIGSFDGKGSANVIKDKVELVGDVRVMKESSRGLVEREFKRLLEGICLAFGISYELDYAHDYPVLVNDAELTAMFARGTKAAALDSVTEVFRCDQQTPSEDFAYYAEEKPSCFFYVGATKAGEVFYPHHHPKFTIDEDCLLIAADVMGNAVLTYLFEGV</sequence>
<dbReference type="Gene3D" id="3.40.630.10">
    <property type="entry name" value="Zn peptidases"/>
    <property type="match status" value="1"/>
</dbReference>
<dbReference type="RefSeq" id="WP_209531871.1">
    <property type="nucleotide sequence ID" value="NZ_JAEEGA010000020.1"/>
</dbReference>
<dbReference type="GO" id="GO:0050118">
    <property type="term" value="F:N-acetyldiaminopimelate deacetylase activity"/>
    <property type="evidence" value="ECO:0007669"/>
    <property type="project" value="UniProtKB-ARBA"/>
</dbReference>
<evidence type="ECO:0000259" key="6">
    <source>
        <dbReference type="Pfam" id="PF07687"/>
    </source>
</evidence>
<keyword evidence="8" id="KW-1185">Reference proteome</keyword>
<name>A0A940SXB1_9ENTE</name>
<dbReference type="EMBL" id="JAEEGA010000020">
    <property type="protein sequence ID" value="MBP1043919.1"/>
    <property type="molecule type" value="Genomic_DNA"/>
</dbReference>
<evidence type="ECO:0000256" key="4">
    <source>
        <dbReference type="ARBA" id="ARBA00023154"/>
    </source>
</evidence>
<feature type="binding site" evidence="5">
    <location>
        <position position="109"/>
    </location>
    <ligand>
        <name>Mn(2+)</name>
        <dbReference type="ChEBI" id="CHEBI:29035"/>
        <label>2</label>
    </ligand>
</feature>
<dbReference type="PIRSF" id="PIRSF005962">
    <property type="entry name" value="Pept_M20D_amidohydro"/>
    <property type="match status" value="1"/>
</dbReference>
<reference evidence="7" key="1">
    <citation type="submission" date="2020-12" db="EMBL/GenBank/DDBJ databases">
        <title>Vagococcus allomyrinae sp. nov. and Enterococcus lavae sp. nov., isolated from the larvae of Allomyrina dichotoma.</title>
        <authorList>
            <person name="Lee S.D."/>
        </authorList>
    </citation>
    <scope>NUCLEOTIDE SEQUENCE</scope>
    <source>
        <strain evidence="7">BWB3-3</strain>
    </source>
</reference>
<evidence type="ECO:0000256" key="3">
    <source>
        <dbReference type="ARBA" id="ARBA00022915"/>
    </source>
</evidence>
<keyword evidence="4" id="KW-0457">Lysine biosynthesis</keyword>
<evidence type="ECO:0000313" key="8">
    <source>
        <dbReference type="Proteomes" id="UP000674938"/>
    </source>
</evidence>